<dbReference type="EMBL" id="JBHSON010000147">
    <property type="protein sequence ID" value="MFC5754320.1"/>
    <property type="molecule type" value="Genomic_DNA"/>
</dbReference>
<keyword evidence="3" id="KW-1185">Reference proteome</keyword>
<proteinExistence type="predicted"/>
<feature type="region of interest" description="Disordered" evidence="1">
    <location>
        <begin position="25"/>
        <end position="72"/>
    </location>
</feature>
<evidence type="ECO:0000256" key="1">
    <source>
        <dbReference type="SAM" id="MobiDB-lite"/>
    </source>
</evidence>
<dbReference type="PROSITE" id="PS51257">
    <property type="entry name" value="PROKAR_LIPOPROTEIN"/>
    <property type="match status" value="1"/>
</dbReference>
<comment type="caution">
    <text evidence="2">The sequence shown here is derived from an EMBL/GenBank/DDBJ whole genome shotgun (WGS) entry which is preliminary data.</text>
</comment>
<evidence type="ECO:0000313" key="3">
    <source>
        <dbReference type="Proteomes" id="UP001596074"/>
    </source>
</evidence>
<dbReference type="Proteomes" id="UP001596074">
    <property type="component" value="Unassembled WGS sequence"/>
</dbReference>
<name>A0ABW1AIT5_9ACTN</name>
<gene>
    <name evidence="2" type="ORF">ACFPZN_52645</name>
</gene>
<dbReference type="RefSeq" id="WP_378292289.1">
    <property type="nucleotide sequence ID" value="NZ_JBHSON010000147.1"/>
</dbReference>
<organism evidence="2 3">
    <name type="scientific">Actinomadura rugatobispora</name>
    <dbReference type="NCBI Taxonomy" id="1994"/>
    <lineage>
        <taxon>Bacteria</taxon>
        <taxon>Bacillati</taxon>
        <taxon>Actinomycetota</taxon>
        <taxon>Actinomycetes</taxon>
        <taxon>Streptosporangiales</taxon>
        <taxon>Thermomonosporaceae</taxon>
        <taxon>Actinomadura</taxon>
    </lineage>
</organism>
<sequence>MSASPGRLALAALVPAIALTVVGCGGGGGEAGEGSSPPVVSTPGSTGGRTPPSPVPKSDSGNGASPSNPPTKVYNAFAECMRKHGVYVPDAGQSQTGQPEQDAVKAQNALKACAKLLRSATPGAG</sequence>
<accession>A0ABW1AIT5</accession>
<feature type="compositionally biased region" description="Low complexity" evidence="1">
    <location>
        <begin position="33"/>
        <end position="50"/>
    </location>
</feature>
<protein>
    <submittedName>
        <fullName evidence="2">Uncharacterized protein</fullName>
    </submittedName>
</protein>
<reference evidence="3" key="1">
    <citation type="journal article" date="2019" name="Int. J. Syst. Evol. Microbiol.">
        <title>The Global Catalogue of Microorganisms (GCM) 10K type strain sequencing project: providing services to taxonomists for standard genome sequencing and annotation.</title>
        <authorList>
            <consortium name="The Broad Institute Genomics Platform"/>
            <consortium name="The Broad Institute Genome Sequencing Center for Infectious Disease"/>
            <person name="Wu L."/>
            <person name="Ma J."/>
        </authorList>
    </citation>
    <scope>NUCLEOTIDE SEQUENCE [LARGE SCALE GENOMIC DNA]</scope>
    <source>
        <strain evidence="3">KCTC 42087</strain>
    </source>
</reference>
<evidence type="ECO:0000313" key="2">
    <source>
        <dbReference type="EMBL" id="MFC5754320.1"/>
    </source>
</evidence>